<accession>A0A0F9SY68</accession>
<gene>
    <name evidence="1" type="ORF">LCGC14_0417130</name>
</gene>
<sequence>MVLEARGKAKDVFPAVKRLTEKYPTKTIGDFKTCQQCGHSGFNVETVSIHVGGQGYVERDYCQDIRACFARRDNENLKR</sequence>
<reference evidence="1" key="1">
    <citation type="journal article" date="2015" name="Nature">
        <title>Complex archaea that bridge the gap between prokaryotes and eukaryotes.</title>
        <authorList>
            <person name="Spang A."/>
            <person name="Saw J.H."/>
            <person name="Jorgensen S.L."/>
            <person name="Zaremba-Niedzwiedzka K."/>
            <person name="Martijn J."/>
            <person name="Lind A.E."/>
            <person name="van Eijk R."/>
            <person name="Schleper C."/>
            <person name="Guy L."/>
            <person name="Ettema T.J."/>
        </authorList>
    </citation>
    <scope>NUCLEOTIDE SEQUENCE</scope>
</reference>
<dbReference type="EMBL" id="LAZR01000375">
    <property type="protein sequence ID" value="KKN71859.1"/>
    <property type="molecule type" value="Genomic_DNA"/>
</dbReference>
<dbReference type="AlphaFoldDB" id="A0A0F9SY68"/>
<comment type="caution">
    <text evidence="1">The sequence shown here is derived from an EMBL/GenBank/DDBJ whole genome shotgun (WGS) entry which is preliminary data.</text>
</comment>
<protein>
    <submittedName>
        <fullName evidence="1">Uncharacterized protein</fullName>
    </submittedName>
</protein>
<organism evidence="1">
    <name type="scientific">marine sediment metagenome</name>
    <dbReference type="NCBI Taxonomy" id="412755"/>
    <lineage>
        <taxon>unclassified sequences</taxon>
        <taxon>metagenomes</taxon>
        <taxon>ecological metagenomes</taxon>
    </lineage>
</organism>
<proteinExistence type="predicted"/>
<name>A0A0F9SY68_9ZZZZ</name>
<evidence type="ECO:0000313" key="1">
    <source>
        <dbReference type="EMBL" id="KKN71859.1"/>
    </source>
</evidence>